<dbReference type="AlphaFoldDB" id="A0A939GE41"/>
<reference evidence="1" key="1">
    <citation type="submission" date="2021-03" db="EMBL/GenBank/DDBJ databases">
        <title>Fibrella sp. HMF5335 genome sequencing and assembly.</title>
        <authorList>
            <person name="Kang H."/>
            <person name="Kim H."/>
            <person name="Bae S."/>
            <person name="Joh K."/>
        </authorList>
    </citation>
    <scope>NUCLEOTIDE SEQUENCE</scope>
    <source>
        <strain evidence="1">HMF5335</strain>
    </source>
</reference>
<evidence type="ECO:0000313" key="2">
    <source>
        <dbReference type="Proteomes" id="UP000664034"/>
    </source>
</evidence>
<comment type="caution">
    <text evidence="1">The sequence shown here is derived from an EMBL/GenBank/DDBJ whole genome shotgun (WGS) entry which is preliminary data.</text>
</comment>
<organism evidence="1 2">
    <name type="scientific">Fibrella rubiginis</name>
    <dbReference type="NCBI Taxonomy" id="2817060"/>
    <lineage>
        <taxon>Bacteria</taxon>
        <taxon>Pseudomonadati</taxon>
        <taxon>Bacteroidota</taxon>
        <taxon>Cytophagia</taxon>
        <taxon>Cytophagales</taxon>
        <taxon>Spirosomataceae</taxon>
        <taxon>Fibrella</taxon>
    </lineage>
</organism>
<gene>
    <name evidence="1" type="ORF">J2I47_12045</name>
</gene>
<accession>A0A939GE41</accession>
<dbReference type="InterPro" id="IPR036390">
    <property type="entry name" value="WH_DNA-bd_sf"/>
</dbReference>
<evidence type="ECO:0000313" key="1">
    <source>
        <dbReference type="EMBL" id="MBO0937279.1"/>
    </source>
</evidence>
<dbReference type="Gene3D" id="1.10.10.10">
    <property type="entry name" value="Winged helix-like DNA-binding domain superfamily/Winged helix DNA-binding domain"/>
    <property type="match status" value="1"/>
</dbReference>
<dbReference type="InterPro" id="IPR036388">
    <property type="entry name" value="WH-like_DNA-bd_sf"/>
</dbReference>
<dbReference type="Proteomes" id="UP000664034">
    <property type="component" value="Unassembled WGS sequence"/>
</dbReference>
<protein>
    <submittedName>
        <fullName evidence="1">Winged helix DNA-binding protein</fullName>
    </submittedName>
</protein>
<dbReference type="GO" id="GO:0003677">
    <property type="term" value="F:DNA binding"/>
    <property type="evidence" value="ECO:0007669"/>
    <property type="project" value="UniProtKB-KW"/>
</dbReference>
<dbReference type="EMBL" id="JAFMYV010000005">
    <property type="protein sequence ID" value="MBO0937279.1"/>
    <property type="molecule type" value="Genomic_DNA"/>
</dbReference>
<dbReference type="RefSeq" id="WP_207364825.1">
    <property type="nucleotide sequence ID" value="NZ_JAFMYV010000005.1"/>
</dbReference>
<dbReference type="SUPFAM" id="SSF46785">
    <property type="entry name" value="Winged helix' DNA-binding domain"/>
    <property type="match status" value="1"/>
</dbReference>
<keyword evidence="2" id="KW-1185">Reference proteome</keyword>
<proteinExistence type="predicted"/>
<keyword evidence="1" id="KW-0238">DNA-binding</keyword>
<sequence>MDKTVELVTRWAAFAAQNPQASLDDFYRYELLERQQNSRQGDIAGGILPPETNLVLIKLLSRIDRIYTTYAEAAFEGMGIKQVDEFLFLNAIAQLAEPRKTDVITHTITRLSSGLLIIDRLKHAGYVAEYENVADKRSKRLMLTPAGSAVLKRCYDRASQLGRLFFSDLSEDDMRLCIHLLKGVEIKFAQLWPSHKGKSFDLIRQELQAGSGTH</sequence>
<name>A0A939GE41_9BACT</name>